<dbReference type="PANTHER" id="PTHR39166">
    <property type="entry name" value="BLL1166 PROTEIN"/>
    <property type="match status" value="1"/>
</dbReference>
<dbReference type="Pfam" id="PF06042">
    <property type="entry name" value="NTP_transf_6"/>
    <property type="match status" value="1"/>
</dbReference>
<protein>
    <recommendedName>
        <fullName evidence="3">Nitrate reductase</fullName>
    </recommendedName>
</protein>
<reference evidence="1 2" key="1">
    <citation type="submission" date="2016-11" db="EMBL/GenBank/DDBJ databases">
        <title>Draft genome of Pseudomonas versuta A4R1.5.</title>
        <authorList>
            <person name="See-Too W.-S."/>
        </authorList>
    </citation>
    <scope>NUCLEOTIDE SEQUENCE [LARGE SCALE GENOMIC DNA]</scope>
    <source>
        <strain evidence="1 2">A4R1.5</strain>
    </source>
</reference>
<dbReference type="EMBL" id="MPJC01000007">
    <property type="protein sequence ID" value="OKA20755.1"/>
    <property type="molecule type" value="Genomic_DNA"/>
</dbReference>
<accession>A0ABX3E873</accession>
<proteinExistence type="predicted"/>
<name>A0ABX3E873_9PSED</name>
<evidence type="ECO:0000313" key="1">
    <source>
        <dbReference type="EMBL" id="OKA20755.1"/>
    </source>
</evidence>
<organism evidence="1 2">
    <name type="scientific">Pseudomonas versuta</name>
    <dbReference type="NCBI Taxonomy" id="1788301"/>
    <lineage>
        <taxon>Bacteria</taxon>
        <taxon>Pseudomonadati</taxon>
        <taxon>Pseudomonadota</taxon>
        <taxon>Gammaproteobacteria</taxon>
        <taxon>Pseudomonadales</taxon>
        <taxon>Pseudomonadaceae</taxon>
        <taxon>Pseudomonas</taxon>
    </lineage>
</organism>
<sequence length="196" mass="22026">MDDISIIQALISEDPIRWRLLKMVRSLNLPDCWIGAGFLRNAVWDYLHGRSPSPVSTDVDVIWFDHKRCSPEEDKALETLLRGLDPTAMWSVKNQARMHVQNGDEPYLSTTDAMRYWPETATAVAVRLGESGSCEVAAPLGLDDLFGLVIRPAGKFATEKTKIYQERFKSKNWIDIWPLLTLASAPLPSIPCVKAT</sequence>
<evidence type="ECO:0008006" key="3">
    <source>
        <dbReference type="Google" id="ProtNLM"/>
    </source>
</evidence>
<dbReference type="PANTHER" id="PTHR39166:SF1">
    <property type="entry name" value="BLL1166 PROTEIN"/>
    <property type="match status" value="1"/>
</dbReference>
<gene>
    <name evidence="1" type="ORF">BOH73_13020</name>
</gene>
<dbReference type="RefSeq" id="WP_060691959.1">
    <property type="nucleotide sequence ID" value="NZ_CP012676.1"/>
</dbReference>
<dbReference type="Proteomes" id="UP000186677">
    <property type="component" value="Unassembled WGS sequence"/>
</dbReference>
<dbReference type="InterPro" id="IPR009267">
    <property type="entry name" value="NTP_transf_6"/>
</dbReference>
<keyword evidence="2" id="KW-1185">Reference proteome</keyword>
<evidence type="ECO:0000313" key="2">
    <source>
        <dbReference type="Proteomes" id="UP000186677"/>
    </source>
</evidence>
<comment type="caution">
    <text evidence="1">The sequence shown here is derived from an EMBL/GenBank/DDBJ whole genome shotgun (WGS) entry which is preliminary data.</text>
</comment>